<dbReference type="EMBL" id="CCYD01000261">
    <property type="protein sequence ID" value="CEG37150.1"/>
    <property type="molecule type" value="Genomic_DNA"/>
</dbReference>
<name>A0A0P1AAA6_PLAHL</name>
<keyword evidence="2" id="KW-1185">Reference proteome</keyword>
<dbReference type="OMA" id="LECENQF"/>
<organism evidence="1 2">
    <name type="scientific">Plasmopara halstedii</name>
    <name type="common">Downy mildew of sunflower</name>
    <dbReference type="NCBI Taxonomy" id="4781"/>
    <lineage>
        <taxon>Eukaryota</taxon>
        <taxon>Sar</taxon>
        <taxon>Stramenopiles</taxon>
        <taxon>Oomycota</taxon>
        <taxon>Peronosporomycetes</taxon>
        <taxon>Peronosporales</taxon>
        <taxon>Peronosporaceae</taxon>
        <taxon>Plasmopara</taxon>
    </lineage>
</organism>
<dbReference type="AlphaFoldDB" id="A0A0P1AAA6"/>
<reference evidence="2" key="1">
    <citation type="submission" date="2014-09" db="EMBL/GenBank/DDBJ databases">
        <authorList>
            <person name="Sharma Rahul"/>
            <person name="Thines Marco"/>
        </authorList>
    </citation>
    <scope>NUCLEOTIDE SEQUENCE [LARGE SCALE GENOMIC DNA]</scope>
</reference>
<dbReference type="RefSeq" id="XP_024573519.1">
    <property type="nucleotide sequence ID" value="XM_024722443.1"/>
</dbReference>
<dbReference type="Proteomes" id="UP000054928">
    <property type="component" value="Unassembled WGS sequence"/>
</dbReference>
<accession>A0A0P1AAA6</accession>
<evidence type="ECO:0000313" key="1">
    <source>
        <dbReference type="EMBL" id="CEG37150.1"/>
    </source>
</evidence>
<dbReference type="GeneID" id="36399655"/>
<sequence length="521" mass="61007">MLPLIRTFTTQSPIKHRRNETRADIINDNNTRKCSSPNRVKTESRNQALLTTETDRIGERLHALECENQFFRQELQHLQNINSINQQQRDNEKLLTERISEDLQQVAHSFNTKLQNDINLQRDNEKKAALLFAEIVRIGHRVETLDCTLKISVDNIQRKLETQEEAKCLATTYSNQQVTSSTHDAEFHRQLKDMQDAIVQFRTEFDADRRAISKSDAEIDAKLNAQVESLHAKQMTDNRDLVRKLDELTTGLDFQQISSHMREFANVNDNVIALKRWTYNEFGQIKRVFQALISDMDARFQCVLVELAKGVKIRYAAQMRQEEEFKLKMHDLEEAVRDVLTVVQEKVCILEQVVPLEAQARQKYDEKLHRRMESLTNTMNTLKGCREEQASIVQRIQQLDISHHDALDNLTIQYESMRETVQIFKEDVDATLIKLLTAVEHEHIKMMQWVAVRETATLEMLKVQLVVELRRIRNELKTLHARTMLHEEKCSQSKQKTDELQTWSTKHAQECRLLFNFYAAL</sequence>
<evidence type="ECO:0000313" key="2">
    <source>
        <dbReference type="Proteomes" id="UP000054928"/>
    </source>
</evidence>
<proteinExistence type="predicted"/>
<dbReference type="OrthoDB" id="77577at2759"/>
<dbReference type="STRING" id="4781.A0A0P1AAA6"/>
<protein>
    <submittedName>
        <fullName evidence="1">Uncharacterized protein</fullName>
    </submittedName>
</protein>